<proteinExistence type="predicted"/>
<accession>A0ACA9NIF5</accession>
<sequence length="165" mass="19980">LSNKENNWSIRLVVNAVKHNIPCNDFTCEHLWYYEDFPNNKEFRRLHNYNINQVWNPYVMIDKYQPTKLEVYGLVYNCIGIQNDQKTSLSKDLNNNWMCNEWRLQFIDAGHLPINQKNLMTINNYTERMNRTIESRLSRKQTVITFIEQLYGLKLMRKNLNEQRT</sequence>
<keyword evidence="2" id="KW-1185">Reference proteome</keyword>
<reference evidence="1" key="1">
    <citation type="submission" date="2021-06" db="EMBL/GenBank/DDBJ databases">
        <authorList>
            <person name="Kallberg Y."/>
            <person name="Tangrot J."/>
            <person name="Rosling A."/>
        </authorList>
    </citation>
    <scope>NUCLEOTIDE SEQUENCE</scope>
    <source>
        <strain evidence="1">MA461A</strain>
    </source>
</reference>
<evidence type="ECO:0000313" key="1">
    <source>
        <dbReference type="EMBL" id="CAG8649989.1"/>
    </source>
</evidence>
<feature type="non-terminal residue" evidence="1">
    <location>
        <position position="1"/>
    </location>
</feature>
<dbReference type="EMBL" id="CAJVQC010013632">
    <property type="protein sequence ID" value="CAG8649989.1"/>
    <property type="molecule type" value="Genomic_DNA"/>
</dbReference>
<gene>
    <name evidence="1" type="ORF">RPERSI_LOCUS7835</name>
</gene>
<protein>
    <submittedName>
        <fullName evidence="1">36717_t:CDS:1</fullName>
    </submittedName>
</protein>
<dbReference type="Proteomes" id="UP000789920">
    <property type="component" value="Unassembled WGS sequence"/>
</dbReference>
<organism evidence="1 2">
    <name type="scientific">Racocetra persica</name>
    <dbReference type="NCBI Taxonomy" id="160502"/>
    <lineage>
        <taxon>Eukaryota</taxon>
        <taxon>Fungi</taxon>
        <taxon>Fungi incertae sedis</taxon>
        <taxon>Mucoromycota</taxon>
        <taxon>Glomeromycotina</taxon>
        <taxon>Glomeromycetes</taxon>
        <taxon>Diversisporales</taxon>
        <taxon>Gigasporaceae</taxon>
        <taxon>Racocetra</taxon>
    </lineage>
</organism>
<comment type="caution">
    <text evidence="1">The sequence shown here is derived from an EMBL/GenBank/DDBJ whole genome shotgun (WGS) entry which is preliminary data.</text>
</comment>
<evidence type="ECO:0000313" key="2">
    <source>
        <dbReference type="Proteomes" id="UP000789920"/>
    </source>
</evidence>
<name>A0ACA9NIF5_9GLOM</name>